<feature type="domain" description="Guanylate cyclase" evidence="1">
    <location>
        <begin position="9"/>
        <end position="131"/>
    </location>
</feature>
<name>A0A841RA80_9SPIO</name>
<dbReference type="InterPro" id="IPR001054">
    <property type="entry name" value="A/G_cyclase"/>
</dbReference>
<comment type="caution">
    <text evidence="2">The sequence shown here is derived from an EMBL/GenBank/DDBJ whole genome shotgun (WGS) entry which is preliminary data.</text>
</comment>
<gene>
    <name evidence="2" type="ORF">HNR50_001010</name>
</gene>
<organism evidence="2 3">
    <name type="scientific">Spirochaeta isovalerica</name>
    <dbReference type="NCBI Taxonomy" id="150"/>
    <lineage>
        <taxon>Bacteria</taxon>
        <taxon>Pseudomonadati</taxon>
        <taxon>Spirochaetota</taxon>
        <taxon>Spirochaetia</taxon>
        <taxon>Spirochaetales</taxon>
        <taxon>Spirochaetaceae</taxon>
        <taxon>Spirochaeta</taxon>
    </lineage>
</organism>
<dbReference type="SUPFAM" id="SSF55073">
    <property type="entry name" value="Nucleotide cyclase"/>
    <property type="match status" value="1"/>
</dbReference>
<dbReference type="InterPro" id="IPR050697">
    <property type="entry name" value="Adenylyl/Guanylyl_Cyclase_3/4"/>
</dbReference>
<dbReference type="Proteomes" id="UP000587760">
    <property type="component" value="Unassembled WGS sequence"/>
</dbReference>
<dbReference type="GO" id="GO:0004016">
    <property type="term" value="F:adenylate cyclase activity"/>
    <property type="evidence" value="ECO:0007669"/>
    <property type="project" value="UniProtKB-ARBA"/>
</dbReference>
<evidence type="ECO:0000313" key="2">
    <source>
        <dbReference type="EMBL" id="MBB6479352.1"/>
    </source>
</evidence>
<dbReference type="CDD" id="cd07302">
    <property type="entry name" value="CHD"/>
    <property type="match status" value="1"/>
</dbReference>
<dbReference type="AlphaFoldDB" id="A0A841RA80"/>
<dbReference type="GO" id="GO:0035556">
    <property type="term" value="P:intracellular signal transduction"/>
    <property type="evidence" value="ECO:0007669"/>
    <property type="project" value="InterPro"/>
</dbReference>
<dbReference type="RefSeq" id="WP_184744522.1">
    <property type="nucleotide sequence ID" value="NZ_JACHGJ010000002.1"/>
</dbReference>
<evidence type="ECO:0000313" key="3">
    <source>
        <dbReference type="Proteomes" id="UP000587760"/>
    </source>
</evidence>
<dbReference type="GO" id="GO:0009190">
    <property type="term" value="P:cyclic nucleotide biosynthetic process"/>
    <property type="evidence" value="ECO:0007669"/>
    <property type="project" value="InterPro"/>
</dbReference>
<sequence length="171" mass="18777">METTYTEGLVFFTDLAGFARLTGNLELSEIVKVLKDFAAITRKHVEKADGVLIKYIGDSALGYFPPERVDEGAAALIDMKQEIEESFEIKGQKTGLRIGANYGPFAVCDFTPFEEKADLVGETVNIAAMTGSGGRAKHRSIVIFTPEAFRKLSSSGRKAFHKYTEPIVYLA</sequence>
<evidence type="ECO:0000259" key="1">
    <source>
        <dbReference type="PROSITE" id="PS50125"/>
    </source>
</evidence>
<dbReference type="Gene3D" id="3.30.70.1230">
    <property type="entry name" value="Nucleotide cyclase"/>
    <property type="match status" value="1"/>
</dbReference>
<keyword evidence="3" id="KW-1185">Reference proteome</keyword>
<accession>A0A841RA80</accession>
<dbReference type="PANTHER" id="PTHR43081">
    <property type="entry name" value="ADENYLATE CYCLASE, TERMINAL-DIFFERENTIATION SPECIFIC-RELATED"/>
    <property type="match status" value="1"/>
</dbReference>
<dbReference type="PROSITE" id="PS50125">
    <property type="entry name" value="GUANYLATE_CYCLASE_2"/>
    <property type="match status" value="1"/>
</dbReference>
<dbReference type="PANTHER" id="PTHR43081:SF1">
    <property type="entry name" value="ADENYLATE CYCLASE, TERMINAL-DIFFERENTIATION SPECIFIC"/>
    <property type="match status" value="1"/>
</dbReference>
<dbReference type="EMBL" id="JACHGJ010000002">
    <property type="protein sequence ID" value="MBB6479352.1"/>
    <property type="molecule type" value="Genomic_DNA"/>
</dbReference>
<proteinExistence type="predicted"/>
<dbReference type="Pfam" id="PF00211">
    <property type="entry name" value="Guanylate_cyc"/>
    <property type="match status" value="1"/>
</dbReference>
<reference evidence="2 3" key="1">
    <citation type="submission" date="2020-08" db="EMBL/GenBank/DDBJ databases">
        <title>Genomic Encyclopedia of Type Strains, Phase IV (KMG-IV): sequencing the most valuable type-strain genomes for metagenomic binning, comparative biology and taxonomic classification.</title>
        <authorList>
            <person name="Goeker M."/>
        </authorList>
    </citation>
    <scope>NUCLEOTIDE SEQUENCE [LARGE SCALE GENOMIC DNA]</scope>
    <source>
        <strain evidence="2 3">DSM 2461</strain>
    </source>
</reference>
<dbReference type="InterPro" id="IPR029787">
    <property type="entry name" value="Nucleotide_cyclase"/>
</dbReference>
<protein>
    <submittedName>
        <fullName evidence="2">Class 3 adenylate cyclase</fullName>
    </submittedName>
</protein>